<evidence type="ECO:0000313" key="3">
    <source>
        <dbReference type="Proteomes" id="UP001500984"/>
    </source>
</evidence>
<gene>
    <name evidence="2" type="ORF">GCM10009823_07170</name>
</gene>
<dbReference type="Gene3D" id="3.30.1180.10">
    <property type="match status" value="1"/>
</dbReference>
<protein>
    <submittedName>
        <fullName evidence="2">DegV family protein</fullName>
    </submittedName>
</protein>
<proteinExistence type="predicted"/>
<name>A0ABN2WED6_9MICO</name>
<dbReference type="Gene3D" id="3.40.50.10170">
    <property type="match status" value="1"/>
</dbReference>
<dbReference type="PROSITE" id="PS51482">
    <property type="entry name" value="DEGV"/>
    <property type="match status" value="1"/>
</dbReference>
<dbReference type="Proteomes" id="UP001500984">
    <property type="component" value="Unassembled WGS sequence"/>
</dbReference>
<accession>A0ABN2WED6</accession>
<dbReference type="Pfam" id="PF02645">
    <property type="entry name" value="DegV"/>
    <property type="match status" value="1"/>
</dbReference>
<organism evidence="2 3">
    <name type="scientific">Brevibacterium salitolerans</name>
    <dbReference type="NCBI Taxonomy" id="1403566"/>
    <lineage>
        <taxon>Bacteria</taxon>
        <taxon>Bacillati</taxon>
        <taxon>Actinomycetota</taxon>
        <taxon>Actinomycetes</taxon>
        <taxon>Micrococcales</taxon>
        <taxon>Brevibacteriaceae</taxon>
        <taxon>Brevibacterium</taxon>
    </lineage>
</organism>
<dbReference type="EMBL" id="BAAAPZ010000002">
    <property type="protein sequence ID" value="GAA2090604.1"/>
    <property type="molecule type" value="Genomic_DNA"/>
</dbReference>
<dbReference type="PANTHER" id="PTHR33434">
    <property type="entry name" value="DEGV DOMAIN-CONTAINING PROTEIN DR_1986-RELATED"/>
    <property type="match status" value="1"/>
</dbReference>
<dbReference type="SUPFAM" id="SSF82549">
    <property type="entry name" value="DAK1/DegV-like"/>
    <property type="match status" value="1"/>
</dbReference>
<comment type="caution">
    <text evidence="2">The sequence shown here is derived from an EMBL/GenBank/DDBJ whole genome shotgun (WGS) entry which is preliminary data.</text>
</comment>
<dbReference type="RefSeq" id="WP_344335217.1">
    <property type="nucleotide sequence ID" value="NZ_BAAAPZ010000002.1"/>
</dbReference>
<keyword evidence="3" id="KW-1185">Reference proteome</keyword>
<sequence>MTAEHARTRPGDEPAAGALGLVLDSTALLADDERSRVAEALDGRLEVVPLTVVVDEEAAPDGELAPAELCAAMEAGSSVYTSMPAPEDFAQAYRRLAEAGADRIVAVTLSGALSGTCAAARTAAEEAPVPTTVIDSRTASAAVGGAALLLAEGAAAGRGPEELCAAAEDFLREETTALFCPATLTFLERGGRIGRAASLVGRALSIVPVLTLTDGVVDSSARVRTVRRAHERMLARAREFAESLRGTCETVLLVPEGELTAAPAATREFAALLEETARTEGWGHRTGVLSAVLTAHVGPGAVGLVVRAQQ</sequence>
<dbReference type="InterPro" id="IPR043168">
    <property type="entry name" value="DegV_C"/>
</dbReference>
<reference evidence="2 3" key="1">
    <citation type="journal article" date="2019" name="Int. J. Syst. Evol. Microbiol.">
        <title>The Global Catalogue of Microorganisms (GCM) 10K type strain sequencing project: providing services to taxonomists for standard genome sequencing and annotation.</title>
        <authorList>
            <consortium name="The Broad Institute Genomics Platform"/>
            <consortium name="The Broad Institute Genome Sequencing Center for Infectious Disease"/>
            <person name="Wu L."/>
            <person name="Ma J."/>
        </authorList>
    </citation>
    <scope>NUCLEOTIDE SEQUENCE [LARGE SCALE GENOMIC DNA]</scope>
    <source>
        <strain evidence="2 3">JCM 15900</strain>
    </source>
</reference>
<dbReference type="NCBIfam" id="TIGR00762">
    <property type="entry name" value="DegV"/>
    <property type="match status" value="1"/>
</dbReference>
<dbReference type="InterPro" id="IPR003797">
    <property type="entry name" value="DegV"/>
</dbReference>
<dbReference type="PANTHER" id="PTHR33434:SF2">
    <property type="entry name" value="FATTY ACID-BINDING PROTEIN TM_1468"/>
    <property type="match status" value="1"/>
</dbReference>
<dbReference type="InterPro" id="IPR050270">
    <property type="entry name" value="DegV_domain_contain"/>
</dbReference>
<evidence type="ECO:0000256" key="1">
    <source>
        <dbReference type="ARBA" id="ARBA00023121"/>
    </source>
</evidence>
<evidence type="ECO:0000313" key="2">
    <source>
        <dbReference type="EMBL" id="GAA2090604.1"/>
    </source>
</evidence>
<keyword evidence="1" id="KW-0446">Lipid-binding</keyword>